<protein>
    <recommendedName>
        <fullName evidence="3">Glycosyltransferase</fullName>
    </recommendedName>
</protein>
<dbReference type="EMBL" id="MN740830">
    <property type="protein sequence ID" value="QHU14077.1"/>
    <property type="molecule type" value="Genomic_DNA"/>
</dbReference>
<name>A0A6C0KBK4_9ZZZZ</name>
<evidence type="ECO:0008006" key="3">
    <source>
        <dbReference type="Google" id="ProtNLM"/>
    </source>
</evidence>
<evidence type="ECO:0000313" key="2">
    <source>
        <dbReference type="EMBL" id="QHU14077.1"/>
    </source>
</evidence>
<feature type="region of interest" description="Disordered" evidence="1">
    <location>
        <begin position="236"/>
        <end position="268"/>
    </location>
</feature>
<proteinExistence type="predicted"/>
<feature type="compositionally biased region" description="Basic and acidic residues" evidence="1">
    <location>
        <begin position="238"/>
        <end position="261"/>
    </location>
</feature>
<sequence>MSADYTVVVPSYKRAEGCRDKTLAILKEYRIPKEAIYVVVADKEQKKEYEAVLDPSTYKEILVGVPGLPQVRNWIFDHFPKGTPLVSLDDDVSGFIEYDGSQKRHERKLKSLKGIIERGFKECKKANCRFWGVYPSANGFFMKPTVTTDLKFCVGPFWGCINPGKEVRIDIGQGEKEDYQRTLQFFIKDGAVVRLNFVSPKTAVYKTPGGLQFGNRFKREHKTIKAMMKRWPGWIKENPTRKSKMPEIRLKNPNLESEKVKNMTRRKK</sequence>
<reference evidence="2" key="1">
    <citation type="journal article" date="2020" name="Nature">
        <title>Giant virus diversity and host interactions through global metagenomics.</title>
        <authorList>
            <person name="Schulz F."/>
            <person name="Roux S."/>
            <person name="Paez-Espino D."/>
            <person name="Jungbluth S."/>
            <person name="Walsh D.A."/>
            <person name="Denef V.J."/>
            <person name="McMahon K.D."/>
            <person name="Konstantinidis K.T."/>
            <person name="Eloe-Fadrosh E.A."/>
            <person name="Kyrpides N.C."/>
            <person name="Woyke T."/>
        </authorList>
    </citation>
    <scope>NUCLEOTIDE SEQUENCE</scope>
    <source>
        <strain evidence="2">GVMAG-S-1101182-85</strain>
    </source>
</reference>
<dbReference type="AlphaFoldDB" id="A0A6C0KBK4"/>
<evidence type="ECO:0000256" key="1">
    <source>
        <dbReference type="SAM" id="MobiDB-lite"/>
    </source>
</evidence>
<organism evidence="2">
    <name type="scientific">viral metagenome</name>
    <dbReference type="NCBI Taxonomy" id="1070528"/>
    <lineage>
        <taxon>unclassified sequences</taxon>
        <taxon>metagenomes</taxon>
        <taxon>organismal metagenomes</taxon>
    </lineage>
</organism>
<accession>A0A6C0KBK4</accession>